<protein>
    <submittedName>
        <fullName evidence="1">Uncharacterized protein</fullName>
    </submittedName>
</protein>
<organism evidence="1 2">
    <name type="scientific">Brucella pseudogrignonensis</name>
    <dbReference type="NCBI Taxonomy" id="419475"/>
    <lineage>
        <taxon>Bacteria</taxon>
        <taxon>Pseudomonadati</taxon>
        <taxon>Pseudomonadota</taxon>
        <taxon>Alphaproteobacteria</taxon>
        <taxon>Hyphomicrobiales</taxon>
        <taxon>Brucellaceae</taxon>
        <taxon>Brucella/Ochrobactrum group</taxon>
        <taxon>Brucella</taxon>
    </lineage>
</organism>
<dbReference type="Proteomes" id="UP000526233">
    <property type="component" value="Unassembled WGS sequence"/>
</dbReference>
<sequence length="478" mass="52929">MIVTQAAGAPAPANYKDDLQTFETGLMNFIAQHGLPTQNVLVPVNERLRVFGNIEDVLALFAYEHKQKSIYVSKFIAAAASGLFDAALNYLWDETIHELRKRVVRYDLEYFFDLAVTNPDKRKKLSSEEDLSKLDDNELIRGASEMGLISDLGFKHLDYIRYMRNWASAAHPNQNQITGLQLISWFETCVREVITLPETNTTAQIRTILANMKAHALDAGGAKQVSGFFVELTADQSNNLMAGFFGIYTNDSSLPLARDNVKLLAPALWPFVGESMRKNLGMKYGQFTANNDAAKAGLAREFLDGVGAASYIPDTIRAVEIGTAIDELLSAHRGFNNFHIEPSFARRLESLVGDKGHIPPAIAERYVEALVEAYLTNGSGVAWSAEPIYDGLLAKLDGNQALLAVLSFRKMKITSKLQFSLCKKKYLELVALAKTKVTSPQGVDILAIIEAYKPPLEHMRAETKLMEKVNAITKSLGF</sequence>
<name>A0A7Y3WUE4_9HYPH</name>
<evidence type="ECO:0000313" key="1">
    <source>
        <dbReference type="EMBL" id="NNV19150.1"/>
    </source>
</evidence>
<evidence type="ECO:0000313" key="2">
    <source>
        <dbReference type="Proteomes" id="UP000526233"/>
    </source>
</evidence>
<comment type="caution">
    <text evidence="1">The sequence shown here is derived from an EMBL/GenBank/DDBJ whole genome shotgun (WGS) entry which is preliminary data.</text>
</comment>
<proteinExistence type="predicted"/>
<gene>
    <name evidence="1" type="ORF">EHE22_01735</name>
</gene>
<accession>A0A7Y3WUE4</accession>
<dbReference type="EMBL" id="PKQI01000001">
    <property type="protein sequence ID" value="NNV19150.1"/>
    <property type="molecule type" value="Genomic_DNA"/>
</dbReference>
<dbReference type="AlphaFoldDB" id="A0A7Y3WUE4"/>
<reference evidence="1 2" key="1">
    <citation type="submission" date="2018-11" db="EMBL/GenBank/DDBJ databases">
        <title>Genome sequencing and analysis.</title>
        <authorList>
            <person name="Huang Y.-T."/>
        </authorList>
    </citation>
    <scope>NUCLEOTIDE SEQUENCE [LARGE SCALE GENOMIC DNA]</scope>
    <source>
        <strain evidence="1 2">SHIN</strain>
    </source>
</reference>